<evidence type="ECO:0000313" key="1">
    <source>
        <dbReference type="EMBL" id="JAH37090.1"/>
    </source>
</evidence>
<protein>
    <submittedName>
        <fullName evidence="1">Uncharacterized protein</fullName>
    </submittedName>
</protein>
<accession>A0A0E9S8T0</accession>
<sequence length="36" mass="4318">MSFICLSCLNVTAETINFFVFRNFQLHFICECTYMM</sequence>
<dbReference type="EMBL" id="GBXM01071487">
    <property type="protein sequence ID" value="JAH37090.1"/>
    <property type="molecule type" value="Transcribed_RNA"/>
</dbReference>
<name>A0A0E9S8T0_ANGAN</name>
<proteinExistence type="predicted"/>
<dbReference type="AlphaFoldDB" id="A0A0E9S8T0"/>
<reference evidence="1" key="1">
    <citation type="submission" date="2014-11" db="EMBL/GenBank/DDBJ databases">
        <authorList>
            <person name="Amaro Gonzalez C."/>
        </authorList>
    </citation>
    <scope>NUCLEOTIDE SEQUENCE</scope>
</reference>
<organism evidence="1">
    <name type="scientific">Anguilla anguilla</name>
    <name type="common">European freshwater eel</name>
    <name type="synonym">Muraena anguilla</name>
    <dbReference type="NCBI Taxonomy" id="7936"/>
    <lineage>
        <taxon>Eukaryota</taxon>
        <taxon>Metazoa</taxon>
        <taxon>Chordata</taxon>
        <taxon>Craniata</taxon>
        <taxon>Vertebrata</taxon>
        <taxon>Euteleostomi</taxon>
        <taxon>Actinopterygii</taxon>
        <taxon>Neopterygii</taxon>
        <taxon>Teleostei</taxon>
        <taxon>Anguilliformes</taxon>
        <taxon>Anguillidae</taxon>
        <taxon>Anguilla</taxon>
    </lineage>
</organism>
<reference evidence="1" key="2">
    <citation type="journal article" date="2015" name="Fish Shellfish Immunol.">
        <title>Early steps in the European eel (Anguilla anguilla)-Vibrio vulnificus interaction in the gills: Role of the RtxA13 toxin.</title>
        <authorList>
            <person name="Callol A."/>
            <person name="Pajuelo D."/>
            <person name="Ebbesson L."/>
            <person name="Teles M."/>
            <person name="MacKenzie S."/>
            <person name="Amaro C."/>
        </authorList>
    </citation>
    <scope>NUCLEOTIDE SEQUENCE</scope>
</reference>